<gene>
    <name evidence="2" type="ORF">SAMN04515674_105132</name>
</gene>
<organism evidence="2 3">
    <name type="scientific">Pseudarcicella hirudinis</name>
    <dbReference type="NCBI Taxonomy" id="1079859"/>
    <lineage>
        <taxon>Bacteria</taxon>
        <taxon>Pseudomonadati</taxon>
        <taxon>Bacteroidota</taxon>
        <taxon>Cytophagia</taxon>
        <taxon>Cytophagales</taxon>
        <taxon>Flectobacillaceae</taxon>
        <taxon>Pseudarcicella</taxon>
    </lineage>
</organism>
<dbReference type="AlphaFoldDB" id="A0A1I5SPA5"/>
<dbReference type="SUPFAM" id="SSF109854">
    <property type="entry name" value="DinB/YfiT-like putative metalloenzymes"/>
    <property type="match status" value="1"/>
</dbReference>
<dbReference type="RefSeq" id="WP_092016578.1">
    <property type="nucleotide sequence ID" value="NZ_FOXH01000005.1"/>
</dbReference>
<dbReference type="EMBL" id="FOXH01000005">
    <property type="protein sequence ID" value="SFP72555.1"/>
    <property type="molecule type" value="Genomic_DNA"/>
</dbReference>
<dbReference type="InterPro" id="IPR034660">
    <property type="entry name" value="DinB/YfiT-like"/>
</dbReference>
<evidence type="ECO:0000259" key="1">
    <source>
        <dbReference type="Pfam" id="PF12867"/>
    </source>
</evidence>
<dbReference type="Gene3D" id="1.20.120.450">
    <property type="entry name" value="dinb family like domain"/>
    <property type="match status" value="1"/>
</dbReference>
<name>A0A1I5SPA5_9BACT</name>
<keyword evidence="3" id="KW-1185">Reference proteome</keyword>
<sequence length="171" mass="19833">MLIKDFNNTIDLWIKALDQYDFRQLCTKPSADGWSLGQVYIHLIDDTNYYIEQVKLCIATNEHSLEEASPTAKVMFLNNDFPDMAIEGAPSNSTMPQPESKAQLITHLTDIKNEINLLLELLEKSPAKGKTKHPGLHYFNAPEWLQFAEMHFRHHLRQKKRIDHFLEQLSV</sequence>
<evidence type="ECO:0000313" key="2">
    <source>
        <dbReference type="EMBL" id="SFP72555.1"/>
    </source>
</evidence>
<accession>A0A1I5SPA5</accession>
<feature type="domain" description="DinB-like" evidence="1">
    <location>
        <begin position="9"/>
        <end position="158"/>
    </location>
</feature>
<proteinExistence type="predicted"/>
<evidence type="ECO:0000313" key="3">
    <source>
        <dbReference type="Proteomes" id="UP000199306"/>
    </source>
</evidence>
<dbReference type="Pfam" id="PF12867">
    <property type="entry name" value="DinB_2"/>
    <property type="match status" value="1"/>
</dbReference>
<protein>
    <submittedName>
        <fullName evidence="2">DinB superfamily protein</fullName>
    </submittedName>
</protein>
<dbReference type="InterPro" id="IPR024775">
    <property type="entry name" value="DinB-like"/>
</dbReference>
<dbReference type="Proteomes" id="UP000199306">
    <property type="component" value="Unassembled WGS sequence"/>
</dbReference>
<reference evidence="2 3" key="1">
    <citation type="submission" date="2016-10" db="EMBL/GenBank/DDBJ databases">
        <authorList>
            <person name="de Groot N.N."/>
        </authorList>
    </citation>
    <scope>NUCLEOTIDE SEQUENCE [LARGE SCALE GENOMIC DNA]</scope>
    <source>
        <strain evidence="3">E92,LMG 26720,CCM 7988</strain>
    </source>
</reference>
<dbReference type="OrthoDB" id="1495892at2"/>